<evidence type="ECO:0000259" key="1">
    <source>
        <dbReference type="PROSITE" id="PS50943"/>
    </source>
</evidence>
<dbReference type="InterPro" id="IPR001387">
    <property type="entry name" value="Cro/C1-type_HTH"/>
</dbReference>
<accession>A0A1V9RE87</accession>
<dbReference type="Pfam" id="PF13443">
    <property type="entry name" value="HTH_26"/>
    <property type="match status" value="1"/>
</dbReference>
<dbReference type="AlphaFoldDB" id="A0A1V9RE87"/>
<protein>
    <recommendedName>
        <fullName evidence="1">HTH cro/C1-type domain-containing protein</fullName>
    </recommendedName>
</protein>
<reference evidence="2 3" key="1">
    <citation type="submission" date="2017-03" db="EMBL/GenBank/DDBJ databases">
        <title>Phylogenomics and comparative genomics of Lactobacillus salivarius, a mammalian gut commensal.</title>
        <authorList>
            <person name="Harris H.M."/>
        </authorList>
    </citation>
    <scope>NUCLEOTIDE SEQUENCE [LARGE SCALE GENOMIC DNA]</scope>
    <source>
        <strain evidence="2 3">JCM 1047</strain>
    </source>
</reference>
<sequence length="67" mass="7848">MIINNLSTIMGRKRIKIKELHERTGISRSTLTKLYYDKTSMIKLDTIDTLCLVLDVTPGELFEYRKE</sequence>
<organism evidence="2 3">
    <name type="scientific">Ligilactobacillus salivarius</name>
    <dbReference type="NCBI Taxonomy" id="1624"/>
    <lineage>
        <taxon>Bacteria</taxon>
        <taxon>Bacillati</taxon>
        <taxon>Bacillota</taxon>
        <taxon>Bacilli</taxon>
        <taxon>Lactobacillales</taxon>
        <taxon>Lactobacillaceae</taxon>
        <taxon>Ligilactobacillus</taxon>
    </lineage>
</organism>
<dbReference type="SMART" id="SM00530">
    <property type="entry name" value="HTH_XRE"/>
    <property type="match status" value="1"/>
</dbReference>
<dbReference type="PANTHER" id="PTHR37301:SF1">
    <property type="entry name" value="DNA-BINDING PROTEIN"/>
    <property type="match status" value="1"/>
</dbReference>
<dbReference type="Gene3D" id="1.10.260.40">
    <property type="entry name" value="lambda repressor-like DNA-binding domains"/>
    <property type="match status" value="1"/>
</dbReference>
<feature type="domain" description="HTH cro/C1-type" evidence="1">
    <location>
        <begin position="6"/>
        <end position="61"/>
    </location>
</feature>
<proteinExistence type="predicted"/>
<evidence type="ECO:0000313" key="3">
    <source>
        <dbReference type="Proteomes" id="UP000192575"/>
    </source>
</evidence>
<dbReference type="PROSITE" id="PS50943">
    <property type="entry name" value="HTH_CROC1"/>
    <property type="match status" value="1"/>
</dbReference>
<dbReference type="SUPFAM" id="SSF47413">
    <property type="entry name" value="lambda repressor-like DNA-binding domains"/>
    <property type="match status" value="1"/>
</dbReference>
<dbReference type="InterPro" id="IPR010982">
    <property type="entry name" value="Lambda_DNA-bd_dom_sf"/>
</dbReference>
<comment type="caution">
    <text evidence="2">The sequence shown here is derived from an EMBL/GenBank/DDBJ whole genome shotgun (WGS) entry which is preliminary data.</text>
</comment>
<dbReference type="CDD" id="cd00093">
    <property type="entry name" value="HTH_XRE"/>
    <property type="match status" value="1"/>
</dbReference>
<dbReference type="GO" id="GO:0003677">
    <property type="term" value="F:DNA binding"/>
    <property type="evidence" value="ECO:0007669"/>
    <property type="project" value="InterPro"/>
</dbReference>
<name>A0A1V9RE87_9LACO</name>
<dbReference type="Proteomes" id="UP000192575">
    <property type="component" value="Unassembled WGS sequence"/>
</dbReference>
<dbReference type="RefSeq" id="WP_081533859.1">
    <property type="nucleotide sequence ID" value="NZ_NBEF01000014.1"/>
</dbReference>
<dbReference type="EMBL" id="NBEF01000014">
    <property type="protein sequence ID" value="OQQ91329.1"/>
    <property type="molecule type" value="Genomic_DNA"/>
</dbReference>
<gene>
    <name evidence="2" type="ORF">B6U56_02655</name>
</gene>
<evidence type="ECO:0000313" key="2">
    <source>
        <dbReference type="EMBL" id="OQQ91329.1"/>
    </source>
</evidence>
<dbReference type="PANTHER" id="PTHR37301">
    <property type="entry name" value="DNA-BINDING PROTEIN-RELATED"/>
    <property type="match status" value="1"/>
</dbReference>